<dbReference type="InterPro" id="IPR044000">
    <property type="entry name" value="Phage_tube_2"/>
</dbReference>
<protein>
    <submittedName>
        <fullName evidence="1">Uncharacterized protein</fullName>
    </submittedName>
</protein>
<dbReference type="AlphaFoldDB" id="A0A0F9VRK3"/>
<organism evidence="1">
    <name type="scientific">marine sediment metagenome</name>
    <dbReference type="NCBI Taxonomy" id="412755"/>
    <lineage>
        <taxon>unclassified sequences</taxon>
        <taxon>metagenomes</taxon>
        <taxon>ecological metagenomes</taxon>
    </lineage>
</organism>
<accession>A0A0F9VRK3</accession>
<dbReference type="Pfam" id="PF18906">
    <property type="entry name" value="Phage_tube_2"/>
    <property type="match status" value="1"/>
</dbReference>
<gene>
    <name evidence="1" type="ORF">LCGC14_0452540</name>
</gene>
<proteinExistence type="predicted"/>
<name>A0A0F9VRK3_9ZZZZ</name>
<evidence type="ECO:0000313" key="1">
    <source>
        <dbReference type="EMBL" id="KKN68378.1"/>
    </source>
</evidence>
<dbReference type="EMBL" id="LAZR01000451">
    <property type="protein sequence ID" value="KKN68378.1"/>
    <property type="molecule type" value="Genomic_DNA"/>
</dbReference>
<reference evidence="1" key="1">
    <citation type="journal article" date="2015" name="Nature">
        <title>Complex archaea that bridge the gap between prokaryotes and eukaryotes.</title>
        <authorList>
            <person name="Spang A."/>
            <person name="Saw J.H."/>
            <person name="Jorgensen S.L."/>
            <person name="Zaremba-Niedzwiedzka K."/>
            <person name="Martijn J."/>
            <person name="Lind A.E."/>
            <person name="van Eijk R."/>
            <person name="Schleper C."/>
            <person name="Guy L."/>
            <person name="Ettema T.J."/>
        </authorList>
    </citation>
    <scope>NUCLEOTIDE SEQUENCE</scope>
</reference>
<feature type="non-terminal residue" evidence="1">
    <location>
        <position position="268"/>
    </location>
</feature>
<comment type="caution">
    <text evidence="1">The sequence shown here is derived from an EMBL/GenBank/DDBJ whole genome shotgun (WGS) entry which is preliminary data.</text>
</comment>
<sequence>MTFVQGWQGYIGIGSQLADLSTKVAPTVFQDPSEPDVSLHEVKPNKGLVPAVRGGVTPTNASVKRGFKSVEGGFSGPLYPDDLFDGIIFAMLMGNNQTTSGDATNGFTHQFDEPAAESDHAQFGSTIQVLVGGDDNTKLREFLGCFLNKLTITVPEDDVITAAGEFVGRSEDLQGVKASPSFTPVSPFESWMAKLEIGADLGSLSPVQFTDLTFEFTKNVSMISQKLNCTRFPVGRVLSGPPEVLLNFNVKSEDNITLQNIFKNDEIK</sequence>